<evidence type="ECO:0000256" key="2">
    <source>
        <dbReference type="SAM" id="SignalP"/>
    </source>
</evidence>
<evidence type="ECO:0000313" key="4">
    <source>
        <dbReference type="Proteomes" id="UP000663828"/>
    </source>
</evidence>
<keyword evidence="1 2" id="KW-0732">Signal</keyword>
<feature type="signal peptide" evidence="2">
    <location>
        <begin position="1"/>
        <end position="21"/>
    </location>
</feature>
<dbReference type="Proteomes" id="UP000663828">
    <property type="component" value="Unassembled WGS sequence"/>
</dbReference>
<keyword evidence="4" id="KW-1185">Reference proteome</keyword>
<name>A0A816A9J1_ADIRI</name>
<protein>
    <recommendedName>
        <fullName evidence="5">Jacalin-type lectin domain-containing protein</fullName>
    </recommendedName>
</protein>
<evidence type="ECO:0000256" key="1">
    <source>
        <dbReference type="ARBA" id="ARBA00022729"/>
    </source>
</evidence>
<dbReference type="SUPFAM" id="SSF55648">
    <property type="entry name" value="beta-lactamase-inhibitor protein, BLIP"/>
    <property type="match status" value="2"/>
</dbReference>
<dbReference type="Gene3D" id="3.30.1450.10">
    <property type="match status" value="6"/>
</dbReference>
<gene>
    <name evidence="3" type="ORF">XAT740_LOCUS46695</name>
</gene>
<dbReference type="InterPro" id="IPR024221">
    <property type="entry name" value="BLIP_dom_sf"/>
</dbReference>
<comment type="caution">
    <text evidence="3">The sequence shown here is derived from an EMBL/GenBank/DDBJ whole genome shotgun (WGS) entry which is preliminary data.</text>
</comment>
<accession>A0A816A9J1</accession>
<evidence type="ECO:0000313" key="3">
    <source>
        <dbReference type="EMBL" id="CAF1592192.1"/>
    </source>
</evidence>
<dbReference type="AlphaFoldDB" id="A0A816A9J1"/>
<proteinExistence type="predicted"/>
<dbReference type="EMBL" id="CAJNOR010006326">
    <property type="protein sequence ID" value="CAF1592192.1"/>
    <property type="molecule type" value="Genomic_DNA"/>
</dbReference>
<dbReference type="InterPro" id="IPR037873">
    <property type="entry name" value="BamE-like"/>
</dbReference>
<organism evidence="3 4">
    <name type="scientific">Adineta ricciae</name>
    <name type="common">Rotifer</name>
    <dbReference type="NCBI Taxonomy" id="249248"/>
    <lineage>
        <taxon>Eukaryota</taxon>
        <taxon>Metazoa</taxon>
        <taxon>Spiralia</taxon>
        <taxon>Gnathifera</taxon>
        <taxon>Rotifera</taxon>
        <taxon>Eurotatoria</taxon>
        <taxon>Bdelloidea</taxon>
        <taxon>Adinetida</taxon>
        <taxon>Adinetidae</taxon>
        <taxon>Adineta</taxon>
    </lineage>
</organism>
<evidence type="ECO:0008006" key="5">
    <source>
        <dbReference type="Google" id="ProtNLM"/>
    </source>
</evidence>
<sequence length="484" mass="53306">MFSFYTFVFVICTTFVSHSNADLITFQQYSTIEIGWTRDQVTQLIGSQGIITSQSSYEGFNTTTIQYTGSQSYSSATFYFQGSILYSKSQNGLDTTVCQITQQQYDQLAIGLTRDEVTNLVGNPGIITSETGTGNTTNINVQYQLVGSSSGVVYLGFYEGKLNSRYESRFASTINNKISFQQFSIVQIGWTQQHVIQFLGCSGTITSQSGTQDLSNQWTTIQYTGSQSSFPSVEFNFQGGKLYSKYQNGIDSRVYTMTQQQFLSIQIGWTRNQITNFVGSQGSIISEYVSGSTNYTILRYTAPGNIYATADLSFVNETLSSKYGSNYFLNSNTINLQQYTSIQIGWNQQKVVELIGSQGIIISQSGTVGSPNELTTIQYTGSQSSSSSATFYFQGSILSSKSQNGLDTTVCPITQQQYNQLEIGWTRDEITNLVGNPGIVTSESGTGNTTNIYVQYQPDGKSYGVVYLGFYGGKLNSKSESGFK</sequence>
<feature type="chain" id="PRO_5032726863" description="Jacalin-type lectin domain-containing protein" evidence="2">
    <location>
        <begin position="22"/>
        <end position="484"/>
    </location>
</feature>
<reference evidence="3" key="1">
    <citation type="submission" date="2021-02" db="EMBL/GenBank/DDBJ databases">
        <authorList>
            <person name="Nowell W R."/>
        </authorList>
    </citation>
    <scope>NUCLEOTIDE SEQUENCE</scope>
</reference>